<keyword evidence="10" id="KW-0472">Membrane</keyword>
<evidence type="ECO:0000256" key="4">
    <source>
        <dbReference type="ARBA" id="ARBA00022741"/>
    </source>
</evidence>
<evidence type="ECO:0000313" key="12">
    <source>
        <dbReference type="EMBL" id="CAD7699083.1"/>
    </source>
</evidence>
<evidence type="ECO:0000256" key="5">
    <source>
        <dbReference type="ARBA" id="ARBA00022777"/>
    </source>
</evidence>
<keyword evidence="10" id="KW-1133">Transmembrane helix</keyword>
<organism evidence="12 13">
    <name type="scientific">Ostreobium quekettii</name>
    <dbReference type="NCBI Taxonomy" id="121088"/>
    <lineage>
        <taxon>Eukaryota</taxon>
        <taxon>Viridiplantae</taxon>
        <taxon>Chlorophyta</taxon>
        <taxon>core chlorophytes</taxon>
        <taxon>Ulvophyceae</taxon>
        <taxon>TCBD clade</taxon>
        <taxon>Bryopsidales</taxon>
        <taxon>Ostreobineae</taxon>
        <taxon>Ostreobiaceae</taxon>
        <taxon>Ostreobium</taxon>
    </lineage>
</organism>
<evidence type="ECO:0000256" key="8">
    <source>
        <dbReference type="RuleBase" id="RU000304"/>
    </source>
</evidence>
<dbReference type="OrthoDB" id="192887at2759"/>
<keyword evidence="13" id="KW-1185">Reference proteome</keyword>
<dbReference type="FunFam" id="3.30.200.20:FF:000046">
    <property type="entry name" value="Mitogen-activated protein kinase"/>
    <property type="match status" value="1"/>
</dbReference>
<dbReference type="InterPro" id="IPR000719">
    <property type="entry name" value="Prot_kinase_dom"/>
</dbReference>
<dbReference type="Gene3D" id="1.10.510.10">
    <property type="entry name" value="Transferase(Phosphotransferase) domain 1"/>
    <property type="match status" value="1"/>
</dbReference>
<feature type="binding site" evidence="7">
    <location>
        <position position="69"/>
    </location>
    <ligand>
        <name>ATP</name>
        <dbReference type="ChEBI" id="CHEBI:30616"/>
    </ligand>
</feature>
<dbReference type="PROSITE" id="PS01351">
    <property type="entry name" value="MAPK"/>
    <property type="match status" value="1"/>
</dbReference>
<comment type="catalytic activity">
    <reaction evidence="9">
        <text>L-threonyl-[protein] + ATP = O-phospho-L-threonyl-[protein] + ADP + H(+)</text>
        <dbReference type="Rhea" id="RHEA:46608"/>
        <dbReference type="Rhea" id="RHEA-COMP:11060"/>
        <dbReference type="Rhea" id="RHEA-COMP:11605"/>
        <dbReference type="ChEBI" id="CHEBI:15378"/>
        <dbReference type="ChEBI" id="CHEBI:30013"/>
        <dbReference type="ChEBI" id="CHEBI:30616"/>
        <dbReference type="ChEBI" id="CHEBI:61977"/>
        <dbReference type="ChEBI" id="CHEBI:456216"/>
        <dbReference type="EC" id="2.7.11.24"/>
    </reaction>
</comment>
<keyword evidence="2 8" id="KW-0723">Serine/threonine-protein kinase</keyword>
<dbReference type="Gene3D" id="3.30.200.20">
    <property type="entry name" value="Phosphorylase Kinase, domain 1"/>
    <property type="match status" value="1"/>
</dbReference>
<evidence type="ECO:0000259" key="11">
    <source>
        <dbReference type="PROSITE" id="PS50011"/>
    </source>
</evidence>
<keyword evidence="10" id="KW-0812">Transmembrane</keyword>
<comment type="activity regulation">
    <text evidence="9">Activated by threonine and tyrosine phosphorylation.</text>
</comment>
<feature type="domain" description="Protein kinase" evidence="11">
    <location>
        <begin position="39"/>
        <end position="328"/>
    </location>
</feature>
<dbReference type="AlphaFoldDB" id="A0A8S1IYK2"/>
<dbReference type="GO" id="GO:0004707">
    <property type="term" value="F:MAP kinase activity"/>
    <property type="evidence" value="ECO:0007669"/>
    <property type="project" value="UniProtKB-EC"/>
</dbReference>
<evidence type="ECO:0000256" key="10">
    <source>
        <dbReference type="SAM" id="Phobius"/>
    </source>
</evidence>
<proteinExistence type="inferred from homology"/>
<dbReference type="SUPFAM" id="SSF56112">
    <property type="entry name" value="Protein kinase-like (PK-like)"/>
    <property type="match status" value="1"/>
</dbReference>
<feature type="transmembrane region" description="Helical" evidence="10">
    <location>
        <begin position="403"/>
        <end position="427"/>
    </location>
</feature>
<keyword evidence="5 9" id="KW-0418">Kinase</keyword>
<dbReference type="Proteomes" id="UP000708148">
    <property type="component" value="Unassembled WGS sequence"/>
</dbReference>
<dbReference type="InterPro" id="IPR050117">
    <property type="entry name" value="MAPK"/>
</dbReference>
<dbReference type="InterPro" id="IPR011009">
    <property type="entry name" value="Kinase-like_dom_sf"/>
</dbReference>
<dbReference type="PROSITE" id="PS50011">
    <property type="entry name" value="PROTEIN_KINASE_DOM"/>
    <property type="match status" value="1"/>
</dbReference>
<dbReference type="EMBL" id="CAJHUC010000951">
    <property type="protein sequence ID" value="CAD7699083.1"/>
    <property type="molecule type" value="Genomic_DNA"/>
</dbReference>
<evidence type="ECO:0000313" key="13">
    <source>
        <dbReference type="Proteomes" id="UP000708148"/>
    </source>
</evidence>
<keyword evidence="4 7" id="KW-0547">Nucleotide-binding</keyword>
<keyword evidence="3 9" id="KW-0808">Transferase</keyword>
<evidence type="ECO:0000256" key="9">
    <source>
        <dbReference type="RuleBase" id="RU361165"/>
    </source>
</evidence>
<comment type="similarity">
    <text evidence="9">Belongs to the protein kinase superfamily. Ser/Thr protein kinase family. MAP kinase subfamily.</text>
</comment>
<dbReference type="SMART" id="SM00220">
    <property type="entry name" value="S_TKc"/>
    <property type="match status" value="1"/>
</dbReference>
<dbReference type="Pfam" id="PF00069">
    <property type="entry name" value="Pkinase"/>
    <property type="match status" value="1"/>
</dbReference>
<name>A0A8S1IYK2_9CHLO</name>
<comment type="similarity">
    <text evidence="1">Belongs to the protein kinase superfamily. CMGC Ser/Thr protein kinase family. MAP kinase subfamily.</text>
</comment>
<evidence type="ECO:0000256" key="7">
    <source>
        <dbReference type="PROSITE-ProRule" id="PRU10141"/>
    </source>
</evidence>
<dbReference type="EC" id="2.7.11.24" evidence="9"/>
<dbReference type="GO" id="GO:0005524">
    <property type="term" value="F:ATP binding"/>
    <property type="evidence" value="ECO:0007669"/>
    <property type="project" value="UniProtKB-UniRule"/>
</dbReference>
<comment type="cofactor">
    <cofactor evidence="9">
        <name>Mg(2+)</name>
        <dbReference type="ChEBI" id="CHEBI:18420"/>
    </cofactor>
</comment>
<keyword evidence="6 7" id="KW-0067">ATP-binding</keyword>
<dbReference type="InterPro" id="IPR003527">
    <property type="entry name" value="MAP_kinase_CS"/>
</dbReference>
<reference evidence="12" key="1">
    <citation type="submission" date="2020-12" db="EMBL/GenBank/DDBJ databases">
        <authorList>
            <person name="Iha C."/>
        </authorList>
    </citation>
    <scope>NUCLEOTIDE SEQUENCE</scope>
</reference>
<evidence type="ECO:0000256" key="6">
    <source>
        <dbReference type="ARBA" id="ARBA00022840"/>
    </source>
</evidence>
<dbReference type="PROSITE" id="PS00108">
    <property type="entry name" value="PROTEIN_KINASE_ST"/>
    <property type="match status" value="1"/>
</dbReference>
<evidence type="ECO:0000256" key="2">
    <source>
        <dbReference type="ARBA" id="ARBA00022527"/>
    </source>
</evidence>
<evidence type="ECO:0000256" key="3">
    <source>
        <dbReference type="ARBA" id="ARBA00022679"/>
    </source>
</evidence>
<dbReference type="InterPro" id="IPR017441">
    <property type="entry name" value="Protein_kinase_ATP_BS"/>
</dbReference>
<accession>A0A8S1IYK2</accession>
<gene>
    <name evidence="12" type="ORF">OSTQU699_LOCUS4442</name>
</gene>
<keyword evidence="9" id="KW-0460">Magnesium</keyword>
<protein>
    <recommendedName>
        <fullName evidence="9">Mitogen-activated protein kinase</fullName>
        <ecNumber evidence="9">2.7.11.24</ecNumber>
    </recommendedName>
</protein>
<comment type="caution">
    <text evidence="12">The sequence shown here is derived from an EMBL/GenBank/DDBJ whole genome shotgun (WGS) entry which is preliminary data.</text>
</comment>
<dbReference type="InterPro" id="IPR008271">
    <property type="entry name" value="Ser/Thr_kinase_AS"/>
</dbReference>
<dbReference type="FunFam" id="1.10.510.10:FF:000040">
    <property type="entry name" value="Mitogen-activated protein kinase"/>
    <property type="match status" value="1"/>
</dbReference>
<sequence length="478" mass="53491">MASTTQRLSSVPVRTECDVPGKSRYVVWQDKNFEVDEKYVPIKAVGKGAYGLVCSAQNQETKEKVAIKKISGAFSNDVEAKRTMREINLLRHIEHENVIAIHEIMLPGNTRRFEDVYVVQECMDTDLHQIIRSSQPLSEDHLKYFVWQVLKGLKYLHSANIIHRDLKPSNLLLNSNCELKICDFGLARAVGASTKREDMTLYVVTRWFRAPELLLSCPYTAAIDMWSVGCILAEMLRRKTLFPGKTPLDQLENIVRTLGRPAEQDLCFLTDKKLKLFIRNVKIPEGSKTLKEWCPKASPLAMDFLEKLLQFNPEARMTATEALEHEWLAAHHDEASEPSAPSMALLGGLAQQASVVKSNSVLNVAQNGSLSSLNELHTTTAPFVGQVSPENGCHTCFNAACHIFVWVFGGTLLVVCLLACPSSLLCCAGEFKFDYEEDNMSADDLRQLVPKEMKLLKERNAARKVLMAAAASDGRHRA</sequence>
<dbReference type="PROSITE" id="PS00107">
    <property type="entry name" value="PROTEIN_KINASE_ATP"/>
    <property type="match status" value="1"/>
</dbReference>
<evidence type="ECO:0000256" key="1">
    <source>
        <dbReference type="ARBA" id="ARBA00008832"/>
    </source>
</evidence>
<dbReference type="PANTHER" id="PTHR24055">
    <property type="entry name" value="MITOGEN-ACTIVATED PROTEIN KINASE"/>
    <property type="match status" value="1"/>
</dbReference>